<accession>A0A9R0QMD6</accession>
<dbReference type="CDD" id="cd22160">
    <property type="entry name" value="F-box_AtFBL13-like"/>
    <property type="match status" value="1"/>
</dbReference>
<keyword evidence="4" id="KW-1185">Reference proteome</keyword>
<dbReference type="SUPFAM" id="SSF81383">
    <property type="entry name" value="F-box domain"/>
    <property type="match status" value="1"/>
</dbReference>
<dbReference type="InterPro" id="IPR006566">
    <property type="entry name" value="FBD"/>
</dbReference>
<dbReference type="Proteomes" id="UP000324705">
    <property type="component" value="Chromosome 1B"/>
</dbReference>
<dbReference type="InterPro" id="IPR053781">
    <property type="entry name" value="F-box_AtFBL13-like"/>
</dbReference>
<dbReference type="PANTHER" id="PTHR32141:SF45">
    <property type="entry name" value="OS07G0285200 PROTEIN"/>
    <property type="match status" value="1"/>
</dbReference>
<evidence type="ECO:0000259" key="2">
    <source>
        <dbReference type="SMART" id="SM00579"/>
    </source>
</evidence>
<dbReference type="Gene3D" id="3.80.10.10">
    <property type="entry name" value="Ribonuclease Inhibitor"/>
    <property type="match status" value="1"/>
</dbReference>
<dbReference type="PANTHER" id="PTHR32141">
    <property type="match status" value="1"/>
</dbReference>
<dbReference type="SMART" id="SM00579">
    <property type="entry name" value="FBD"/>
    <property type="match status" value="1"/>
</dbReference>
<organism evidence="3 4">
    <name type="scientific">Triticum turgidum subsp. durum</name>
    <name type="common">Durum wheat</name>
    <name type="synonym">Triticum durum</name>
    <dbReference type="NCBI Taxonomy" id="4567"/>
    <lineage>
        <taxon>Eukaryota</taxon>
        <taxon>Viridiplantae</taxon>
        <taxon>Streptophyta</taxon>
        <taxon>Embryophyta</taxon>
        <taxon>Tracheophyta</taxon>
        <taxon>Spermatophyta</taxon>
        <taxon>Magnoliopsida</taxon>
        <taxon>Liliopsida</taxon>
        <taxon>Poales</taxon>
        <taxon>Poaceae</taxon>
        <taxon>BOP clade</taxon>
        <taxon>Pooideae</taxon>
        <taxon>Triticodae</taxon>
        <taxon>Triticeae</taxon>
        <taxon>Triticinae</taxon>
        <taxon>Triticum</taxon>
    </lineage>
</organism>
<dbReference type="OMA" id="LERMTIC"/>
<dbReference type="AlphaFoldDB" id="A0A9R0QMD6"/>
<feature type="domain" description="FBD" evidence="2">
    <location>
        <begin position="399"/>
        <end position="471"/>
    </location>
</feature>
<name>A0A9R0QMD6_TRITD</name>
<sequence length="490" mass="55246">MNRTVAAIPAVRKTEAEAQVAAPAPKRLASAGTAGRRPRKRIREDKLVSDGDLISHGDLISKLPDDILGTIISLLPTKDGARTQAIARRWRPLWRLAPLNLHASYHLCSKQFKSLSVVSRILSDHPGPARRFVFSLVRLHKAKKRHAEESAQIENWFHSRALRNLKELDISFDLLDYVHEKLYPLPSSVFCLAPTLLVATIGFCKFPKEITHSLSFPLLKQLNLRRVSICQDVFHGVLSACHLLESLELQEICDTNCLRISSATLRSVSLCACFAAKGELFIEDAPLLERLLLPCPREGRETIRIIKAPKLEILGLLSPRISQTEIANVVFQAHSFVQRNNTIATVKVLALEFPVPDLNAVIDVLRCFPCLEKLHVIWEKYLNIGMKNARQYDPLDPVKGLDTHLKKLVLKNYEGSEQDVGFAKFFILNAKVLKELKFGVSHRINKQWVADQYRLLEMENRASRGAQLEFIQNDYGSSLDAHDLSTADPF</sequence>
<dbReference type="InterPro" id="IPR032675">
    <property type="entry name" value="LRR_dom_sf"/>
</dbReference>
<dbReference type="SUPFAM" id="SSF52047">
    <property type="entry name" value="RNI-like"/>
    <property type="match status" value="1"/>
</dbReference>
<dbReference type="InterPro" id="IPR036047">
    <property type="entry name" value="F-box-like_dom_sf"/>
</dbReference>
<dbReference type="InterPro" id="IPR055302">
    <property type="entry name" value="F-box_dom-containing"/>
</dbReference>
<evidence type="ECO:0000313" key="3">
    <source>
        <dbReference type="EMBL" id="VAH14147.1"/>
    </source>
</evidence>
<dbReference type="EMBL" id="LT934112">
    <property type="protein sequence ID" value="VAH14147.1"/>
    <property type="molecule type" value="Genomic_DNA"/>
</dbReference>
<gene>
    <name evidence="3" type="ORF">TRITD_1Bv1G040620</name>
</gene>
<feature type="region of interest" description="Disordered" evidence="1">
    <location>
        <begin position="18"/>
        <end position="39"/>
    </location>
</feature>
<protein>
    <recommendedName>
        <fullName evidence="2">FBD domain-containing protein</fullName>
    </recommendedName>
</protein>
<evidence type="ECO:0000313" key="4">
    <source>
        <dbReference type="Proteomes" id="UP000324705"/>
    </source>
</evidence>
<proteinExistence type="predicted"/>
<evidence type="ECO:0000256" key="1">
    <source>
        <dbReference type="SAM" id="MobiDB-lite"/>
    </source>
</evidence>
<dbReference type="InterPro" id="IPR055411">
    <property type="entry name" value="LRR_FXL15/At3g58940/PEG3-like"/>
</dbReference>
<reference evidence="3 4" key="1">
    <citation type="submission" date="2017-09" db="EMBL/GenBank/DDBJ databases">
        <authorList>
            <consortium name="International Durum Wheat Genome Sequencing Consortium (IDWGSC)"/>
            <person name="Milanesi L."/>
        </authorList>
    </citation>
    <scope>NUCLEOTIDE SEQUENCE [LARGE SCALE GENOMIC DNA]</scope>
    <source>
        <strain evidence="4">cv. Svevo</strain>
    </source>
</reference>
<dbReference type="Pfam" id="PF24758">
    <property type="entry name" value="LRR_At5g56370"/>
    <property type="match status" value="1"/>
</dbReference>
<dbReference type="Gramene" id="TRITD1Bv1G040620.2">
    <property type="protein sequence ID" value="TRITD1Bv1G040620.2"/>
    <property type="gene ID" value="TRITD1Bv1G040620"/>
</dbReference>
<dbReference type="Pfam" id="PF08387">
    <property type="entry name" value="FBD"/>
    <property type="match status" value="1"/>
</dbReference>